<accession>A0AAU6WP58</accession>
<dbReference type="EMBL" id="CP154834">
    <property type="protein sequence ID" value="XAO73737.1"/>
    <property type="molecule type" value="Genomic_DNA"/>
</dbReference>
<evidence type="ECO:0000313" key="2">
    <source>
        <dbReference type="EMBL" id="XAO73737.1"/>
    </source>
</evidence>
<dbReference type="AlphaFoldDB" id="A0AAU6WP58"/>
<evidence type="ECO:0008006" key="4">
    <source>
        <dbReference type="Google" id="ProtNLM"/>
    </source>
</evidence>
<evidence type="ECO:0000256" key="1">
    <source>
        <dbReference type="SAM" id="Coils"/>
    </source>
</evidence>
<feature type="coiled-coil region" evidence="1">
    <location>
        <begin position="219"/>
        <end position="246"/>
    </location>
</feature>
<name>A0AAU6WP58_9FLAO</name>
<dbReference type="Proteomes" id="UP001463665">
    <property type="component" value="Chromosome"/>
</dbReference>
<sequence length="344" mass="38352">MALKNFKRVFTADKAYLVLSVNGNTDKYGKVTVGKDDDSKEIEKNTLTGDDDKDLRDSLKASETDFIYDISDVKNCKDRKKGFVFKDPAAGTELRVNASNTIIYGNVEVLGVDIHALYMSADKRLIGKGNVDSSRIKNESIQSALEFANIEGLKGELGCDVNGVQQRSLYYLTLENRVDKKDVAEAKTAWENAKAGEEKDKALKKYFSLAKAYLRWVEENKLASEMADAKKEVDDIEAEINKKDWQAEDSFLESLGIRFKKASLIHYEAEDVDKNFNELLNELKTNIEANSKLLSPPDTEAGTVEKEKKKKTCLIIISAPITPFTDQCPVPGSAAADHWPGYPV</sequence>
<proteinExistence type="predicted"/>
<dbReference type="RefSeq" id="WP_345766138.1">
    <property type="nucleotide sequence ID" value="NZ_CP154834.1"/>
</dbReference>
<gene>
    <name evidence="2" type="ORF">AAFP95_18770</name>
</gene>
<keyword evidence="3" id="KW-1185">Reference proteome</keyword>
<evidence type="ECO:0000313" key="3">
    <source>
        <dbReference type="Proteomes" id="UP001463665"/>
    </source>
</evidence>
<keyword evidence="1" id="KW-0175">Coiled coil</keyword>
<protein>
    <recommendedName>
        <fullName evidence="4">DUF2213 domain-containing protein</fullName>
    </recommendedName>
</protein>
<organism evidence="2 3">
    <name type="scientific">Chryseobacterium endophyticum</name>
    <dbReference type="NCBI Taxonomy" id="1854762"/>
    <lineage>
        <taxon>Bacteria</taxon>
        <taxon>Pseudomonadati</taxon>
        <taxon>Bacteroidota</taxon>
        <taxon>Flavobacteriia</taxon>
        <taxon>Flavobacteriales</taxon>
        <taxon>Weeksellaceae</taxon>
        <taxon>Chryseobacterium group</taxon>
        <taxon>Chryseobacterium</taxon>
    </lineage>
</organism>
<reference evidence="2 3" key="1">
    <citation type="submission" date="2024-04" db="EMBL/GenBank/DDBJ databases">
        <title>Genome sequencing and assembly of rice foliar adapted Chryseobacterium endophyticum OsEnb-ALM-A6.</title>
        <authorList>
            <person name="Kumar S."/>
            <person name="Javed M."/>
            <person name="Chouhan V."/>
            <person name="Charishma K."/>
            <person name="Patel A."/>
            <person name="Kumar M."/>
            <person name="Sahu K.P."/>
            <person name="Kumar A."/>
        </authorList>
    </citation>
    <scope>NUCLEOTIDE SEQUENCE [LARGE SCALE GENOMIC DNA]</scope>
    <source>
        <strain evidence="2 3">OsEnb-ALM-A6</strain>
    </source>
</reference>